<dbReference type="RefSeq" id="WP_250928618.1">
    <property type="nucleotide sequence ID" value="NZ_JAMQBK010000027.1"/>
</dbReference>
<keyword evidence="2" id="KW-1185">Reference proteome</keyword>
<protein>
    <submittedName>
        <fullName evidence="1">DUF3565 domain-containing protein</fullName>
    </submittedName>
</protein>
<gene>
    <name evidence="1" type="ORF">NB063_10175</name>
</gene>
<sequence>MTLNPDSLPRAITGYHRDDEGHWVAQLECGHNQHVRHDPPLVHRQWVLSPEGRQSMIGFRLGCKKCVESAPPDERPPIDTAST</sequence>
<dbReference type="EMBL" id="JAMQBK010000027">
    <property type="protein sequence ID" value="MCM2370974.1"/>
    <property type="molecule type" value="Genomic_DNA"/>
</dbReference>
<evidence type="ECO:0000313" key="1">
    <source>
        <dbReference type="EMBL" id="MCM2370974.1"/>
    </source>
</evidence>
<name>A0ABT0U2U0_9BACT</name>
<dbReference type="Pfam" id="PF12088">
    <property type="entry name" value="DUF3565"/>
    <property type="match status" value="1"/>
</dbReference>
<dbReference type="InterPro" id="IPR021948">
    <property type="entry name" value="DUF3565"/>
</dbReference>
<evidence type="ECO:0000313" key="2">
    <source>
        <dbReference type="Proteomes" id="UP001202961"/>
    </source>
</evidence>
<accession>A0ABT0U2U0</accession>
<dbReference type="Proteomes" id="UP001202961">
    <property type="component" value="Unassembled WGS sequence"/>
</dbReference>
<reference evidence="1 2" key="1">
    <citation type="journal article" date="2022" name="Syst. Appl. Microbiol.">
        <title>Rhodopirellula aestuarii sp. nov., a novel member of the genus Rhodopirellula isolated from brackish sediments collected in the Tagus River estuary, Portugal.</title>
        <authorList>
            <person name="Vitorino I.R."/>
            <person name="Klimek D."/>
            <person name="Calusinska M."/>
            <person name="Lobo-da-Cunha A."/>
            <person name="Vasconcelos V."/>
            <person name="Lage O.M."/>
        </authorList>
    </citation>
    <scope>NUCLEOTIDE SEQUENCE [LARGE SCALE GENOMIC DNA]</scope>
    <source>
        <strain evidence="1 2">ICT_H3.1</strain>
    </source>
</reference>
<proteinExistence type="predicted"/>
<organism evidence="1 2">
    <name type="scientific">Aporhodopirellula aestuarii</name>
    <dbReference type="NCBI Taxonomy" id="2950107"/>
    <lineage>
        <taxon>Bacteria</taxon>
        <taxon>Pseudomonadati</taxon>
        <taxon>Planctomycetota</taxon>
        <taxon>Planctomycetia</taxon>
        <taxon>Pirellulales</taxon>
        <taxon>Pirellulaceae</taxon>
        <taxon>Aporhodopirellula</taxon>
    </lineage>
</organism>
<comment type="caution">
    <text evidence="1">The sequence shown here is derived from an EMBL/GenBank/DDBJ whole genome shotgun (WGS) entry which is preliminary data.</text>
</comment>